<organism evidence="6 7">
    <name type="scientific">Paramuricea clavata</name>
    <name type="common">Red gorgonian</name>
    <name type="synonym">Violescent sea-whip</name>
    <dbReference type="NCBI Taxonomy" id="317549"/>
    <lineage>
        <taxon>Eukaryota</taxon>
        <taxon>Metazoa</taxon>
        <taxon>Cnidaria</taxon>
        <taxon>Anthozoa</taxon>
        <taxon>Octocorallia</taxon>
        <taxon>Malacalcyonacea</taxon>
        <taxon>Plexauridae</taxon>
        <taxon>Paramuricea</taxon>
    </lineage>
</organism>
<dbReference type="InterPro" id="IPR026572">
    <property type="entry name" value="TMEM267"/>
</dbReference>
<dbReference type="GO" id="GO:0016020">
    <property type="term" value="C:membrane"/>
    <property type="evidence" value="ECO:0007669"/>
    <property type="project" value="UniProtKB-SubCell"/>
</dbReference>
<proteinExistence type="predicted"/>
<evidence type="ECO:0000256" key="2">
    <source>
        <dbReference type="ARBA" id="ARBA00013977"/>
    </source>
</evidence>
<dbReference type="OrthoDB" id="10014558at2759"/>
<gene>
    <name evidence="6" type="ORF">PACLA_8A031046</name>
</gene>
<dbReference type="PANTHER" id="PTHR13628:SF1">
    <property type="entry name" value="TRANSMEMBRANE PROTEIN 267"/>
    <property type="match status" value="1"/>
</dbReference>
<evidence type="ECO:0000256" key="3">
    <source>
        <dbReference type="ARBA" id="ARBA00022692"/>
    </source>
</evidence>
<dbReference type="Proteomes" id="UP001152795">
    <property type="component" value="Unassembled WGS sequence"/>
</dbReference>
<evidence type="ECO:0000256" key="5">
    <source>
        <dbReference type="ARBA" id="ARBA00023136"/>
    </source>
</evidence>
<comment type="caution">
    <text evidence="6">The sequence shown here is derived from an EMBL/GenBank/DDBJ whole genome shotgun (WGS) entry which is preliminary data.</text>
</comment>
<name>A0A7D9DMM6_PARCT</name>
<accession>A0A7D9DMM6</accession>
<reference evidence="6" key="1">
    <citation type="submission" date="2020-04" db="EMBL/GenBank/DDBJ databases">
        <authorList>
            <person name="Alioto T."/>
            <person name="Alioto T."/>
            <person name="Gomez Garrido J."/>
        </authorList>
    </citation>
    <scope>NUCLEOTIDE SEQUENCE</scope>
    <source>
        <strain evidence="6">A484AB</strain>
    </source>
</reference>
<evidence type="ECO:0000256" key="1">
    <source>
        <dbReference type="ARBA" id="ARBA00004141"/>
    </source>
</evidence>
<sequence length="121" mass="13593">MASAIDLDHFVMAKSYTLKDALSLPKRPPLHSTSILIPILPIMFIIALYYPLLSMLPFIATISVVSHHVRDGHRRGVWFWPVGSTPAIPYWLYLLIIILLPLSTSLIVKKVSSKENVTSEV</sequence>
<evidence type="ECO:0000256" key="4">
    <source>
        <dbReference type="ARBA" id="ARBA00022989"/>
    </source>
</evidence>
<keyword evidence="7" id="KW-1185">Reference proteome</keyword>
<evidence type="ECO:0000313" key="7">
    <source>
        <dbReference type="Proteomes" id="UP001152795"/>
    </source>
</evidence>
<dbReference type="PANTHER" id="PTHR13628">
    <property type="entry name" value="TRANSMEMBRANE PROTEIN 267"/>
    <property type="match status" value="1"/>
</dbReference>
<evidence type="ECO:0000313" key="6">
    <source>
        <dbReference type="EMBL" id="CAB3988487.1"/>
    </source>
</evidence>
<dbReference type="EMBL" id="CACRXK020001331">
    <property type="protein sequence ID" value="CAB3988487.1"/>
    <property type="molecule type" value="Genomic_DNA"/>
</dbReference>
<keyword evidence="3 6" id="KW-0812">Transmembrane</keyword>
<comment type="subcellular location">
    <subcellularLocation>
        <location evidence="1">Membrane</location>
        <topology evidence="1">Multi-pass membrane protein</topology>
    </subcellularLocation>
</comment>
<protein>
    <recommendedName>
        <fullName evidence="2">Transmembrane protein 267</fullName>
    </recommendedName>
</protein>
<dbReference type="AlphaFoldDB" id="A0A7D9DMM6"/>
<keyword evidence="4" id="KW-1133">Transmembrane helix</keyword>
<keyword evidence="5" id="KW-0472">Membrane</keyword>